<protein>
    <recommendedName>
        <fullName evidence="2">UPF0178 protein QTP81_09100</fullName>
    </recommendedName>
</protein>
<dbReference type="RefSeq" id="WP_289365040.1">
    <property type="nucleotide sequence ID" value="NZ_JAUCBP010000007.1"/>
</dbReference>
<dbReference type="HAMAP" id="MF_00489">
    <property type="entry name" value="UPF0178"/>
    <property type="match status" value="1"/>
</dbReference>
<organism evidence="3 4">
    <name type="scientific">Alteromonas arenosi</name>
    <dbReference type="NCBI Taxonomy" id="3055817"/>
    <lineage>
        <taxon>Bacteria</taxon>
        <taxon>Pseudomonadati</taxon>
        <taxon>Pseudomonadota</taxon>
        <taxon>Gammaproteobacteria</taxon>
        <taxon>Alteromonadales</taxon>
        <taxon>Alteromonadaceae</taxon>
        <taxon>Alteromonas/Salinimonas group</taxon>
        <taxon>Alteromonas</taxon>
    </lineage>
</organism>
<sequence>MAIWVDADACPVLARDILFKASQRTKMPVYLVANQSLRTPPDKQIQSIVVPKGFDIADDHIAQSAKPGDLVITSDIPLAAEVIANGVDALNPRGEMYDRSSIRAQLNMRDFMDTMRASGEHTGGQRSYGQKEKQGFANSLDRWLARATIQ</sequence>
<dbReference type="CDD" id="cd18720">
    <property type="entry name" value="PIN_YqxD-like"/>
    <property type="match status" value="1"/>
</dbReference>
<dbReference type="Proteomes" id="UP001234343">
    <property type="component" value="Unassembled WGS sequence"/>
</dbReference>
<gene>
    <name evidence="3" type="ORF">QTP81_09100</name>
</gene>
<dbReference type="PANTHER" id="PTHR35146">
    <property type="entry name" value="UPF0178 PROTEIN YAII"/>
    <property type="match status" value="1"/>
</dbReference>
<dbReference type="InterPro" id="IPR003791">
    <property type="entry name" value="UPF0178"/>
</dbReference>
<accession>A0ABT7SX33</accession>
<comment type="caution">
    <text evidence="3">The sequence shown here is derived from an EMBL/GenBank/DDBJ whole genome shotgun (WGS) entry which is preliminary data.</text>
</comment>
<proteinExistence type="inferred from homology"/>
<name>A0ABT7SX33_9ALTE</name>
<evidence type="ECO:0000313" key="4">
    <source>
        <dbReference type="Proteomes" id="UP001234343"/>
    </source>
</evidence>
<evidence type="ECO:0000256" key="1">
    <source>
        <dbReference type="ARBA" id="ARBA00008522"/>
    </source>
</evidence>
<reference evidence="3 4" key="1">
    <citation type="submission" date="2023-06" db="EMBL/GenBank/DDBJ databases">
        <title>Alteromonas sp. ASW11-36 isolated from intertidal sand.</title>
        <authorList>
            <person name="Li Y."/>
        </authorList>
    </citation>
    <scope>NUCLEOTIDE SEQUENCE [LARGE SCALE GENOMIC DNA]</scope>
    <source>
        <strain evidence="3 4">ASW11-36</strain>
    </source>
</reference>
<dbReference type="PANTHER" id="PTHR35146:SF1">
    <property type="entry name" value="UPF0178 PROTEIN YAII"/>
    <property type="match status" value="1"/>
</dbReference>
<comment type="similarity">
    <text evidence="1 2">Belongs to the UPF0178 family.</text>
</comment>
<keyword evidence="4" id="KW-1185">Reference proteome</keyword>
<dbReference type="NCBIfam" id="NF001095">
    <property type="entry name" value="PRK00124.1"/>
    <property type="match status" value="1"/>
</dbReference>
<evidence type="ECO:0000313" key="3">
    <source>
        <dbReference type="EMBL" id="MDM7860753.1"/>
    </source>
</evidence>
<dbReference type="EMBL" id="JAUCBP010000007">
    <property type="protein sequence ID" value="MDM7860753.1"/>
    <property type="molecule type" value="Genomic_DNA"/>
</dbReference>
<dbReference type="Pfam" id="PF02639">
    <property type="entry name" value="DUF188"/>
    <property type="match status" value="1"/>
</dbReference>
<evidence type="ECO:0000256" key="2">
    <source>
        <dbReference type="HAMAP-Rule" id="MF_00489"/>
    </source>
</evidence>